<evidence type="ECO:0000313" key="2">
    <source>
        <dbReference type="Proteomes" id="UP000255543"/>
    </source>
</evidence>
<proteinExistence type="predicted"/>
<dbReference type="Proteomes" id="UP000255543">
    <property type="component" value="Unassembled WGS sequence"/>
</dbReference>
<gene>
    <name evidence="1" type="primary">gp14</name>
    <name evidence="1" type="ORF">NCTC8179_03302</name>
</gene>
<sequence>MNNEIKFTPLNIDNVMAEKGMLERVRAIVEYGIKHNLTAREVRDIINREMNRLETVVALQNETAREEYIRRRLGLSDQDIVTDAHVFEAFEIRQHLGLTKLIMSSMIFDSCMFSRRLVLIAGASFKISAEELKMAWPSSAVMIAFFTRRRTSADAIA</sequence>
<protein>
    <submittedName>
        <fullName evidence="1">Mu prophage protein</fullName>
    </submittedName>
</protein>
<accession>A0A376ZXI0</accession>
<organism evidence="1 2">
    <name type="scientific">Escherichia coli</name>
    <dbReference type="NCBI Taxonomy" id="562"/>
    <lineage>
        <taxon>Bacteria</taxon>
        <taxon>Pseudomonadati</taxon>
        <taxon>Pseudomonadota</taxon>
        <taxon>Gammaproteobacteria</taxon>
        <taxon>Enterobacterales</taxon>
        <taxon>Enterobacteriaceae</taxon>
        <taxon>Escherichia</taxon>
    </lineage>
</organism>
<name>A0A376ZXI0_ECOLX</name>
<dbReference type="EMBL" id="UGEB01000001">
    <property type="protein sequence ID" value="STK85281.1"/>
    <property type="molecule type" value="Genomic_DNA"/>
</dbReference>
<evidence type="ECO:0000313" key="1">
    <source>
        <dbReference type="EMBL" id="STK85281.1"/>
    </source>
</evidence>
<reference evidence="1 2" key="1">
    <citation type="submission" date="2018-06" db="EMBL/GenBank/DDBJ databases">
        <authorList>
            <consortium name="Pathogen Informatics"/>
            <person name="Doyle S."/>
        </authorList>
    </citation>
    <scope>NUCLEOTIDE SEQUENCE [LARGE SCALE GENOMIC DNA]</scope>
    <source>
        <strain evidence="1 2">NCTC8179</strain>
    </source>
</reference>
<dbReference type="AlphaFoldDB" id="A0A376ZXI0"/>